<dbReference type="InterPro" id="IPR056467">
    <property type="entry name" value="eWH_GTF3C1"/>
</dbReference>
<evidence type="ECO:0000256" key="4">
    <source>
        <dbReference type="ARBA" id="ARBA00023163"/>
    </source>
</evidence>
<reference evidence="9" key="1">
    <citation type="submission" date="2020-07" db="EMBL/GenBank/DDBJ databases">
        <authorList>
            <person name="Ferguson B K."/>
        </authorList>
    </citation>
    <scope>NUCLEOTIDE SEQUENCE</scope>
    <source>
        <strain evidence="9">L06</strain>
    </source>
</reference>
<feature type="region of interest" description="Disordered" evidence="6">
    <location>
        <begin position="1143"/>
        <end position="1166"/>
    </location>
</feature>
<evidence type="ECO:0000256" key="6">
    <source>
        <dbReference type="SAM" id="MobiDB-lite"/>
    </source>
</evidence>
<dbReference type="PANTHER" id="PTHR15180">
    <property type="entry name" value="GENERAL TRANSCRIPTION FACTOR 3C POLYPEPTIDE 1"/>
    <property type="match status" value="1"/>
</dbReference>
<dbReference type="GO" id="GO:0005634">
    <property type="term" value="C:nucleus"/>
    <property type="evidence" value="ECO:0007669"/>
    <property type="project" value="UniProtKB-SubCell"/>
</dbReference>
<keyword evidence="2" id="KW-0597">Phosphoprotein</keyword>
<dbReference type="InterPro" id="IPR035625">
    <property type="entry name" value="Tfc3-like_eWH"/>
</dbReference>
<feature type="compositionally biased region" description="Polar residues" evidence="6">
    <location>
        <begin position="2021"/>
        <end position="2033"/>
    </location>
</feature>
<evidence type="ECO:0000256" key="5">
    <source>
        <dbReference type="ARBA" id="ARBA00023242"/>
    </source>
</evidence>
<accession>A0A6V7I8R1</accession>
<name>A0A6V7I8R1_9HYME</name>
<dbReference type="GO" id="GO:0003677">
    <property type="term" value="F:DNA binding"/>
    <property type="evidence" value="ECO:0007669"/>
    <property type="project" value="UniProtKB-KW"/>
</dbReference>
<feature type="domain" description="GTF3C1 extended winged-helix" evidence="8">
    <location>
        <begin position="624"/>
        <end position="729"/>
    </location>
</feature>
<dbReference type="Pfam" id="PF04182">
    <property type="entry name" value="B-block_TFIIIC"/>
    <property type="match status" value="1"/>
</dbReference>
<dbReference type="CDD" id="cd16169">
    <property type="entry name" value="Tau138_eWH"/>
    <property type="match status" value="1"/>
</dbReference>
<feature type="region of interest" description="Disordered" evidence="6">
    <location>
        <begin position="2015"/>
        <end position="2057"/>
    </location>
</feature>
<dbReference type="InterPro" id="IPR007309">
    <property type="entry name" value="TFIIIC_Bblock-bd"/>
</dbReference>
<dbReference type="GO" id="GO:0042791">
    <property type="term" value="P:5S class rRNA transcription by RNA polymerase III"/>
    <property type="evidence" value="ECO:0007669"/>
    <property type="project" value="TreeGrafter"/>
</dbReference>
<evidence type="ECO:0000256" key="1">
    <source>
        <dbReference type="ARBA" id="ARBA00004123"/>
    </source>
</evidence>
<keyword evidence="4" id="KW-0804">Transcription</keyword>
<dbReference type="EMBL" id="CADCXW020000002">
    <property type="protein sequence ID" value="CAD1535497.1"/>
    <property type="molecule type" value="Genomic_DNA"/>
</dbReference>
<dbReference type="PANTHER" id="PTHR15180:SF1">
    <property type="entry name" value="GENERAL TRANSCRIPTION FACTOR 3C POLYPEPTIDE 1"/>
    <property type="match status" value="1"/>
</dbReference>
<evidence type="ECO:0000313" key="9">
    <source>
        <dbReference type="EMBL" id="CAD1535497.1"/>
    </source>
</evidence>
<feature type="domain" description="B-block binding subunit of TFIIIC" evidence="7">
    <location>
        <begin position="174"/>
        <end position="247"/>
    </location>
</feature>
<dbReference type="InterPro" id="IPR044210">
    <property type="entry name" value="Tfc3-like"/>
</dbReference>
<protein>
    <submittedName>
        <fullName evidence="9">Uncharacterized protein</fullName>
    </submittedName>
</protein>
<dbReference type="Pfam" id="PF24101">
    <property type="entry name" value="WHD_GTF3C1"/>
    <property type="match status" value="1"/>
</dbReference>
<feature type="region of interest" description="Disordered" evidence="6">
    <location>
        <begin position="743"/>
        <end position="764"/>
    </location>
</feature>
<organism evidence="9">
    <name type="scientific">Bracon brevicornis</name>
    <dbReference type="NCBI Taxonomy" id="1563983"/>
    <lineage>
        <taxon>Eukaryota</taxon>
        <taxon>Metazoa</taxon>
        <taxon>Ecdysozoa</taxon>
        <taxon>Arthropoda</taxon>
        <taxon>Hexapoda</taxon>
        <taxon>Insecta</taxon>
        <taxon>Pterygota</taxon>
        <taxon>Neoptera</taxon>
        <taxon>Endopterygota</taxon>
        <taxon>Hymenoptera</taxon>
        <taxon>Apocrita</taxon>
        <taxon>Ichneumonoidea</taxon>
        <taxon>Braconidae</taxon>
        <taxon>Braconinae</taxon>
        <taxon>Bracon</taxon>
    </lineage>
</organism>
<dbReference type="GO" id="GO:0000127">
    <property type="term" value="C:transcription factor TFIIIC complex"/>
    <property type="evidence" value="ECO:0007669"/>
    <property type="project" value="InterPro"/>
</dbReference>
<gene>
    <name evidence="9" type="ORF">BBRV_LOCUS17441</name>
</gene>
<dbReference type="GO" id="GO:0006384">
    <property type="term" value="P:transcription initiation at RNA polymerase III promoter"/>
    <property type="evidence" value="ECO:0007669"/>
    <property type="project" value="InterPro"/>
</dbReference>
<keyword evidence="3" id="KW-0238">DNA-binding</keyword>
<evidence type="ECO:0000256" key="2">
    <source>
        <dbReference type="ARBA" id="ARBA00022553"/>
    </source>
</evidence>
<sequence>MDLIYSPSTNLVDAVIDEVALEGLDGITLEALWQRMAMRIQIDLPLPLPMMDQIWQICITTKELSFYELETPREKLIIFDRYKFVDPDLGTILEPDNIPEDIYEHFPIDDTKNGVKGSCKSYYTRKLIDSVENLTCAAAQELYGQKLVIVGSQKVRQSALMGYNVCPTLELQIMQYCFLERIGRSRYHGEVTQGKRSLSIMKENPKTLFYYRKYLLKHKLITKQAHHQKNSGHSTSGSLLHLPRFFVERKPKMIYLAQRIIEILKSRENYLADYSEIKKELQIESAIRKLFKMAFFQRYVRTDVQVPYRTLYPLAEKSEWQTKNNGKEKKIRAIQLIDPNTDIDELWNKDDFVDDEETYEIDISRQKVNVSLLQQANLAVESSYFEGLSQTELGIKLGTTKLQSRTILRNLQRNNIVGTYMNDIGRQRVTKYVSKKFEKGSCLSQKFHTEKTKMKEFTKIEFSNQDQSNKSIRATHKESRTPMVHQQIQESAMSVDPAPGSTLENTSETSKSDLSILFSATNRILNKYKLNRNSMKYQVTHDNIINRTKNISGCRKRKYSDRIKAHNVSVFNENSSTVQTQELSEMDMCDVQLYETPVLQSTKGELRSLLQEVNFDQVQNPGNITYRILRRANIILNAVRREKIIDDMTKLLKEINEKEEIEGYPGKIDKKSLIRLLHKLAMDRLVKNIKVTLTTHDGKKKSLTFICDPSIDIHHSVIESAVEQAKMKFCVMKPQKLKPIESPAEADLCTAPDKSSSKPPRKKMKLDKDMEIPIPPQIYNCKIGKRFGYSPKFIRIQIIHIMLYYLIYDHPGPSNVPRAQQIQRLRANGYQIDEKTERAITTIYNSEVNWKMFIPPLPIHNGFPHGWALMCDILLRLPLSIFLKIHKLPFAIPGLEYYIEHPIRKHFLVRNLPAPIRNGLMHKRKYVYDVHETLIRLSYLGLVQFGPQKLKEKEQIFFYVNRKSQLMDTTSSAAGYHIIEEKDYPIQHYCFDKIQIVEKYWYDMWNICINTPLGGRLAVQGTDIVLEDASKKPEMLATLKPRLDINDAPNHDTGHMPGDKKGAAGIDSALFAHLKRNWNWENFQGANLPKIGQEKPINSQRARNSHLSRIEAKPLNFTDFRGLQAVTGPTTLDTNQLKVAKVQKSQLTTSPQNKNSRSKITASARTTMKQSTIVRRVLPRKKTSRSKVKYDDIDHSALQNMEKLRVDWDPKEDNILLVCRVVMTYLCPNPRRQLISFAAVRDVLRSYFTTSHNKTSKACQRRLVYMLKRPQTSHSVGLGVEEMKQNYYLHKRYGDIVERIKKRRDPTRFDEKITEVFKSLVSYVAKKYYDISKPNTNEQEMSGSQGEVEMDLEDEEEEEDMPKTLQQFNLLYESSHPQKPGSHLGFTHDVRTINDIHTATINSVIYSSMCCGRDRRSWAYQLFRIYQQYSELLLRNAMGRIRADQMVAVKKHYINAIKKFGNCMPMSSSQYQLSSAYIYKFQTKVPTEAYDEIFDFLMKIIKNYQDQTIGIAGGIEVIPPTGGLVAVISDLLIHDRLDFNIEIPDHIITLNPELQDETYMRIAKRYEDILTSLTDPDENQKSSTLPTLASTMEFEPIPSTSKETVAPPAPAMESDIEGIKNITVNRRTVPKNHWTQGMLRKHFTGEKAADNDNLEEMSNELTIQEDDHDIADDDIDTDNDYLRLQDGTIIPITNNDIEIAKSTPLDESIHQAFELTRAQEMGLDARALRTVDRLRNIVIENQTRKMEVRDETVHLHKNDRESELCDNEDSMLKFSSDHLPKNSNFINDMIASCILPYEFEAEALLNLNYEDPGAAKRGHTRLALLQMREELIDNVPDSHHAHEYFVVNSFGLFYCFPRLKLLRDQNLDLNNSLIKSSELLMIEEGVHKMIMNDLRKFATFPKEPLDYTEILESTYELNREQAALVYQYVESKREQGATMKELVTKFYRKIDEKLYEILEFLTDQRLLLRSGITKMHYIHHNFVDPWLIHSMRIMRLQKEALPSVPYNAVYVLNTDGDNTEHNQNPKSTQNKQSPAKKYRRSDGKPENSSDSQKNLQKKRTCLLQNSEVYSAAKKLDMNSAEDIKVIVRPWIQIDGLINMKSLQQMLGSILGHCVSHPGIALLKVQERFIPALQPYHTRELVEILAQLGCLDIKVLQKGPANLFTNSINIKLNDPIKRNGKTEYENEIILEPAPGAMVRFCSFIRHSND</sequence>
<comment type="subcellular location">
    <subcellularLocation>
        <location evidence="1">Nucleus</location>
    </subcellularLocation>
</comment>
<keyword evidence="5" id="KW-0539">Nucleus</keyword>
<evidence type="ECO:0000259" key="8">
    <source>
        <dbReference type="Pfam" id="PF24101"/>
    </source>
</evidence>
<evidence type="ECO:0000256" key="3">
    <source>
        <dbReference type="ARBA" id="ARBA00023125"/>
    </source>
</evidence>
<proteinExistence type="predicted"/>
<evidence type="ECO:0000259" key="7">
    <source>
        <dbReference type="Pfam" id="PF04182"/>
    </source>
</evidence>